<dbReference type="InterPro" id="IPR000182">
    <property type="entry name" value="GNAT_dom"/>
</dbReference>
<dbReference type="Gene3D" id="3.40.630.30">
    <property type="match status" value="2"/>
</dbReference>
<evidence type="ECO:0000259" key="2">
    <source>
        <dbReference type="PROSITE" id="PS51186"/>
    </source>
</evidence>
<dbReference type="GO" id="GO:0008999">
    <property type="term" value="F:protein-N-terminal-alanine acetyltransferase activity"/>
    <property type="evidence" value="ECO:0007669"/>
    <property type="project" value="TreeGrafter"/>
</dbReference>
<dbReference type="Proteomes" id="UP000323876">
    <property type="component" value="Unassembled WGS sequence"/>
</dbReference>
<dbReference type="EMBL" id="VXLC01000003">
    <property type="protein sequence ID" value="KAA8889559.1"/>
    <property type="molecule type" value="Genomic_DNA"/>
</dbReference>
<proteinExistence type="predicted"/>
<dbReference type="InterPro" id="IPR016181">
    <property type="entry name" value="Acyl_CoA_acyltransferase"/>
</dbReference>
<name>A0A5N0ELC6_9NOCA</name>
<dbReference type="OrthoDB" id="3747845at2"/>
<accession>A0A5N0ELC6</accession>
<gene>
    <name evidence="3" type="ORF">F3087_11655</name>
</gene>
<dbReference type="GO" id="GO:1990189">
    <property type="term" value="F:protein N-terminal-serine acetyltransferase activity"/>
    <property type="evidence" value="ECO:0007669"/>
    <property type="project" value="TreeGrafter"/>
</dbReference>
<evidence type="ECO:0000256" key="1">
    <source>
        <dbReference type="SAM" id="MobiDB-lite"/>
    </source>
</evidence>
<dbReference type="AlphaFoldDB" id="A0A5N0ELC6"/>
<protein>
    <submittedName>
        <fullName evidence="3">GNAT family N-acetyltransferase</fullName>
    </submittedName>
</protein>
<keyword evidence="4" id="KW-1185">Reference proteome</keyword>
<dbReference type="InterPro" id="IPR051908">
    <property type="entry name" value="Ribosomal_N-acetyltransferase"/>
</dbReference>
<dbReference type="RefSeq" id="WP_150401831.1">
    <property type="nucleotide sequence ID" value="NZ_VXLC01000003.1"/>
</dbReference>
<dbReference type="GO" id="GO:0005737">
    <property type="term" value="C:cytoplasm"/>
    <property type="evidence" value="ECO:0007669"/>
    <property type="project" value="TreeGrafter"/>
</dbReference>
<reference evidence="3 4" key="1">
    <citation type="submission" date="2019-09" db="EMBL/GenBank/DDBJ databases">
        <authorList>
            <person name="Wang X."/>
        </authorList>
    </citation>
    <scope>NUCLEOTIDE SEQUENCE [LARGE SCALE GENOMIC DNA]</scope>
    <source>
        <strain evidence="3 4">CICC 11023</strain>
    </source>
</reference>
<dbReference type="SUPFAM" id="SSF55729">
    <property type="entry name" value="Acyl-CoA N-acyltransferases (Nat)"/>
    <property type="match status" value="2"/>
</dbReference>
<feature type="region of interest" description="Disordered" evidence="1">
    <location>
        <begin position="439"/>
        <end position="459"/>
    </location>
</feature>
<evidence type="ECO:0000313" key="3">
    <source>
        <dbReference type="EMBL" id="KAA8889559.1"/>
    </source>
</evidence>
<dbReference type="PANTHER" id="PTHR43441:SF10">
    <property type="entry name" value="ACETYLTRANSFERASE"/>
    <property type="match status" value="1"/>
</dbReference>
<organism evidence="3 4">
    <name type="scientific">Nocardia colli</name>
    <dbReference type="NCBI Taxonomy" id="2545717"/>
    <lineage>
        <taxon>Bacteria</taxon>
        <taxon>Bacillati</taxon>
        <taxon>Actinomycetota</taxon>
        <taxon>Actinomycetes</taxon>
        <taxon>Mycobacteriales</taxon>
        <taxon>Nocardiaceae</taxon>
        <taxon>Nocardia</taxon>
    </lineage>
</organism>
<feature type="domain" description="N-acetyltransferase" evidence="2">
    <location>
        <begin position="23"/>
        <end position="194"/>
    </location>
</feature>
<comment type="caution">
    <text evidence="3">The sequence shown here is derived from an EMBL/GenBank/DDBJ whole genome shotgun (WGS) entry which is preliminary data.</text>
</comment>
<dbReference type="Pfam" id="PF13302">
    <property type="entry name" value="Acetyltransf_3"/>
    <property type="match status" value="1"/>
</dbReference>
<keyword evidence="3" id="KW-0808">Transferase</keyword>
<sequence length="459" mass="50633">MSTSPKSLARISLGPVSLHGNTVVLRPPRIADYPHWRRIRLRDRRFIEPFWYSSTLDWAARHCGTHWVRECLTSRAEASSGRRLATVIEVDGRFAGQVELGSIDTATGAAELGIWVDAEVARHGIGGMAAALLMDYGLERIGLERITAPISPDNVAAAHGAAELGFKREALMGRYFDVGGARRDHELWAVTRADVPGGGFAQSWLDRYDRHAPQPPAPHEDATGAFPRTAVVAASARFYAGRVLHLLDPLRAARPVRLAEADGAQILVRSRRLSDWRRWRDARLRGRATLDPYPVAADDTWAQQHTRLRWLRHFVCARPGLRSASGLVLAIEVDGAYAGEARLFDLDMFDRNARMFVWTEPGHPDDVQTTATRLLLEHAFGPLGLCRVSTAVEPADTRSADIAARVGMTREGRMRCYVGATGRRGDHDLWAITSCPVAESDIESSSPSAQRTPGSPEHQ</sequence>
<evidence type="ECO:0000313" key="4">
    <source>
        <dbReference type="Proteomes" id="UP000323876"/>
    </source>
</evidence>
<dbReference type="PROSITE" id="PS51186">
    <property type="entry name" value="GNAT"/>
    <property type="match status" value="1"/>
</dbReference>
<feature type="compositionally biased region" description="Polar residues" evidence="1">
    <location>
        <begin position="443"/>
        <end position="453"/>
    </location>
</feature>
<dbReference type="PANTHER" id="PTHR43441">
    <property type="entry name" value="RIBOSOMAL-PROTEIN-SERINE ACETYLTRANSFERASE"/>
    <property type="match status" value="1"/>
</dbReference>